<reference evidence="3" key="1">
    <citation type="submission" date="2016-10" db="EMBL/GenBank/DDBJ databases">
        <authorList>
            <person name="Varghese N."/>
            <person name="Submissions S."/>
        </authorList>
    </citation>
    <scope>NUCLEOTIDE SEQUENCE [LARGE SCALE GENOMIC DNA]</scope>
    <source>
        <strain evidence="3">DSM 44234</strain>
    </source>
</reference>
<protein>
    <recommendedName>
        <fullName evidence="4">Ig-like domain-containing protein</fullName>
    </recommendedName>
</protein>
<evidence type="ECO:0000313" key="2">
    <source>
        <dbReference type="EMBL" id="SED33731.1"/>
    </source>
</evidence>
<accession>A0A1H4ZW62</accession>
<feature type="chain" id="PRO_5009844447" description="Ig-like domain-containing protein" evidence="1">
    <location>
        <begin position="28"/>
        <end position="156"/>
    </location>
</feature>
<feature type="signal peptide" evidence="1">
    <location>
        <begin position="1"/>
        <end position="27"/>
    </location>
</feature>
<organism evidence="2 3">
    <name type="scientific">Tsukamurella tyrosinosolvens</name>
    <dbReference type="NCBI Taxonomy" id="57704"/>
    <lineage>
        <taxon>Bacteria</taxon>
        <taxon>Bacillati</taxon>
        <taxon>Actinomycetota</taxon>
        <taxon>Actinomycetes</taxon>
        <taxon>Mycobacteriales</taxon>
        <taxon>Tsukamurellaceae</taxon>
        <taxon>Tsukamurella</taxon>
    </lineage>
</organism>
<proteinExistence type="predicted"/>
<evidence type="ECO:0000313" key="3">
    <source>
        <dbReference type="Proteomes" id="UP000182241"/>
    </source>
</evidence>
<evidence type="ECO:0008006" key="4">
    <source>
        <dbReference type="Google" id="ProtNLM"/>
    </source>
</evidence>
<dbReference type="EMBL" id="FNSA01000003">
    <property type="protein sequence ID" value="SED33731.1"/>
    <property type="molecule type" value="Genomic_DNA"/>
</dbReference>
<keyword evidence="1" id="KW-0732">Signal</keyword>
<dbReference type="RefSeq" id="WP_068522681.1">
    <property type="nucleotide sequence ID" value="NZ_CBDRGN010000006.1"/>
</dbReference>
<dbReference type="STRING" id="57704.SAMN04489793_4683"/>
<dbReference type="AlphaFoldDB" id="A0A1H4ZW62"/>
<sequence length="156" mass="15962">MIHTRSALALAAGAALAGGLAVPTANAEPRESNSGPVSVVCKPAFSSFTLTAGQATRTDPRGTPHAVPGQVEFSGSLAHSPVPLPDSAAYTVVLTWRNTVTGRTGTLQQTNKRNDPFGVALFSYVPTGAGRIDVTAKVTTTSPRTSTSCSGGYTVF</sequence>
<dbReference type="Proteomes" id="UP000182241">
    <property type="component" value="Unassembled WGS sequence"/>
</dbReference>
<name>A0A1H4ZW62_TSUTY</name>
<dbReference type="GeneID" id="300997058"/>
<keyword evidence="3" id="KW-1185">Reference proteome</keyword>
<gene>
    <name evidence="2" type="ORF">SAMN04489793_4683</name>
</gene>
<evidence type="ECO:0000256" key="1">
    <source>
        <dbReference type="SAM" id="SignalP"/>
    </source>
</evidence>